<proteinExistence type="predicted"/>
<dbReference type="OrthoDB" id="6713321at2"/>
<keyword evidence="2" id="KW-1185">Reference proteome</keyword>
<dbReference type="EMBL" id="CP016895">
    <property type="protein sequence ID" value="AOA58198.1"/>
    <property type="molecule type" value="Genomic_DNA"/>
</dbReference>
<gene>
    <name evidence="1" type="ORF">BFG52_07425</name>
</gene>
<protein>
    <submittedName>
        <fullName evidence="1">Uncharacterized protein</fullName>
    </submittedName>
</protein>
<accession>A0A1B2LZ17</accession>
<organism evidence="1 2">
    <name type="scientific">Acinetobacter larvae</name>
    <dbReference type="NCBI Taxonomy" id="1789224"/>
    <lineage>
        <taxon>Bacteria</taxon>
        <taxon>Pseudomonadati</taxon>
        <taxon>Pseudomonadota</taxon>
        <taxon>Gammaproteobacteria</taxon>
        <taxon>Moraxellales</taxon>
        <taxon>Moraxellaceae</taxon>
        <taxon>Acinetobacter</taxon>
    </lineage>
</organism>
<name>A0A1B2LZ17_9GAMM</name>
<reference evidence="1 2" key="1">
    <citation type="submission" date="2016-08" db="EMBL/GenBank/DDBJ databases">
        <authorList>
            <person name="Seilhamer J.J."/>
        </authorList>
    </citation>
    <scope>NUCLEOTIDE SEQUENCE [LARGE SCALE GENOMIC DNA]</scope>
    <source>
        <strain evidence="1 2">BRTC-1</strain>
    </source>
</reference>
<dbReference type="STRING" id="1789224.BFG52_07425"/>
<evidence type="ECO:0000313" key="2">
    <source>
        <dbReference type="Proteomes" id="UP000093391"/>
    </source>
</evidence>
<dbReference type="RefSeq" id="WP_067554156.1">
    <property type="nucleotide sequence ID" value="NZ_CP016895.1"/>
</dbReference>
<dbReference type="AlphaFoldDB" id="A0A1B2LZ17"/>
<sequence>MKANEFVKKFGWDAVRQIVGDCELLGDKYFIHDNSEICVYDLKRLVESHELVDECGGLEKAKNRVELEERLPNPNVFYVLVVSSAISDVEACQ</sequence>
<dbReference type="Proteomes" id="UP000093391">
    <property type="component" value="Chromosome"/>
</dbReference>
<evidence type="ECO:0000313" key="1">
    <source>
        <dbReference type="EMBL" id="AOA58198.1"/>
    </source>
</evidence>
<dbReference type="KEGG" id="ala:BFG52_07425"/>